<evidence type="ECO:0000313" key="3">
    <source>
        <dbReference type="Proteomes" id="UP000310200"/>
    </source>
</evidence>
<feature type="region of interest" description="Disordered" evidence="1">
    <location>
        <begin position="1"/>
        <end position="34"/>
    </location>
</feature>
<sequence length="114" mass="12461">MGVANVASSSDSTKPTFQHHHGDGTSLSQRSGASAGREKFIGGVNGAHDWKDCFLSVESLADGLARSNVTEKQLSGRFNDTFHYNIVYTRLTEGLIYRLLVLALPHMCKHPRTS</sequence>
<comment type="caution">
    <text evidence="2">The sequence shown here is derived from an EMBL/GenBank/DDBJ whole genome shotgun (WGS) entry which is preliminary data.</text>
</comment>
<dbReference type="AlphaFoldDB" id="A0A4S2JK18"/>
<dbReference type="Proteomes" id="UP000310200">
    <property type="component" value="Unassembled WGS sequence"/>
</dbReference>
<accession>A0A4S2JK18</accession>
<organism evidence="2 3">
    <name type="scientific">Temnothorax longispinosus</name>
    <dbReference type="NCBI Taxonomy" id="300112"/>
    <lineage>
        <taxon>Eukaryota</taxon>
        <taxon>Metazoa</taxon>
        <taxon>Ecdysozoa</taxon>
        <taxon>Arthropoda</taxon>
        <taxon>Hexapoda</taxon>
        <taxon>Insecta</taxon>
        <taxon>Pterygota</taxon>
        <taxon>Neoptera</taxon>
        <taxon>Endopterygota</taxon>
        <taxon>Hymenoptera</taxon>
        <taxon>Apocrita</taxon>
        <taxon>Aculeata</taxon>
        <taxon>Formicoidea</taxon>
        <taxon>Formicidae</taxon>
        <taxon>Myrmicinae</taxon>
        <taxon>Temnothorax</taxon>
    </lineage>
</organism>
<name>A0A4S2JK18_9HYME</name>
<reference evidence="2 3" key="1">
    <citation type="journal article" date="2019" name="Philos. Trans. R. Soc. Lond., B, Biol. Sci.">
        <title>Ant behaviour and brain gene expression of defending hosts depend on the ecological success of the intruding social parasite.</title>
        <authorList>
            <person name="Kaur R."/>
            <person name="Stoldt M."/>
            <person name="Jongepier E."/>
            <person name="Feldmeyer B."/>
            <person name="Menzel F."/>
            <person name="Bornberg-Bauer E."/>
            <person name="Foitzik S."/>
        </authorList>
    </citation>
    <scope>NUCLEOTIDE SEQUENCE [LARGE SCALE GENOMIC DNA]</scope>
    <source>
        <tissue evidence="2">Whole body</tissue>
    </source>
</reference>
<protein>
    <submittedName>
        <fullName evidence="2">Uncharacterized protein</fullName>
    </submittedName>
</protein>
<evidence type="ECO:0000256" key="1">
    <source>
        <dbReference type="SAM" id="MobiDB-lite"/>
    </source>
</evidence>
<dbReference type="EMBL" id="QBLH01003684">
    <property type="protein sequence ID" value="TGZ36203.1"/>
    <property type="molecule type" value="Genomic_DNA"/>
</dbReference>
<proteinExistence type="predicted"/>
<gene>
    <name evidence="2" type="ORF">DBV15_07412</name>
</gene>
<evidence type="ECO:0000313" key="2">
    <source>
        <dbReference type="EMBL" id="TGZ36203.1"/>
    </source>
</evidence>
<keyword evidence="3" id="KW-1185">Reference proteome</keyword>
<feature type="compositionally biased region" description="Polar residues" evidence="1">
    <location>
        <begin position="1"/>
        <end position="16"/>
    </location>
</feature>